<dbReference type="PANTHER" id="PTHR43190:SF3">
    <property type="entry name" value="N-ACETYL-D-GLUCOSAMINE KINASE"/>
    <property type="match status" value="1"/>
</dbReference>
<dbReference type="InterPro" id="IPR052519">
    <property type="entry name" value="Euk-type_GlcNAc_Kinase"/>
</dbReference>
<dbReference type="Gene3D" id="3.30.420.40">
    <property type="match status" value="2"/>
</dbReference>
<reference evidence="2 3" key="1">
    <citation type="submission" date="2024-06" db="EMBL/GenBank/DDBJ databases">
        <title>Genomic Encyclopedia of Type Strains, Phase IV (KMG-IV): sequencing the most valuable type-strain genomes for metagenomic binning, comparative biology and taxonomic classification.</title>
        <authorList>
            <person name="Goeker M."/>
        </authorList>
    </citation>
    <scope>NUCLEOTIDE SEQUENCE [LARGE SCALE GENOMIC DNA]</scope>
    <source>
        <strain evidence="2 3">DSM 26128</strain>
    </source>
</reference>
<dbReference type="RefSeq" id="WP_354197938.1">
    <property type="nucleotide sequence ID" value="NZ_JBEPLW010000016.1"/>
</dbReference>
<dbReference type="Pfam" id="PF01869">
    <property type="entry name" value="BcrAD_BadFG"/>
    <property type="match status" value="1"/>
</dbReference>
<dbReference type="InterPro" id="IPR002731">
    <property type="entry name" value="ATPase_BadF"/>
</dbReference>
<accession>A0ABV2GCZ4</accession>
<dbReference type="SUPFAM" id="SSF53067">
    <property type="entry name" value="Actin-like ATPase domain"/>
    <property type="match status" value="2"/>
</dbReference>
<evidence type="ECO:0000313" key="3">
    <source>
        <dbReference type="Proteomes" id="UP001549099"/>
    </source>
</evidence>
<dbReference type="PANTHER" id="PTHR43190">
    <property type="entry name" value="N-ACETYL-D-GLUCOSAMINE KINASE"/>
    <property type="match status" value="1"/>
</dbReference>
<protein>
    <submittedName>
        <fullName evidence="2">N-acetylglucosamine kinase-like BadF-type ATPase</fullName>
    </submittedName>
</protein>
<comment type="caution">
    <text evidence="2">The sequence shown here is derived from an EMBL/GenBank/DDBJ whole genome shotgun (WGS) entry which is preliminary data.</text>
</comment>
<dbReference type="Proteomes" id="UP001549099">
    <property type="component" value="Unassembled WGS sequence"/>
</dbReference>
<name>A0ABV2GCZ4_9BACL</name>
<sequence>MTVLAIDGGGTQTAAVLCGLDGRVLARAEAGPSNPTVMSPGEFAAVLSGLIGRLRAADPEAFEQLAFLHAGMSGVMESGGGRLVREAAGKLLPAGCRLSVSNDSVNALMAGTLGAPGIVQVAGTGAITYSLDEAGAEHRVAGWGWLFDDRGSGFDLGIEALRSVFRAYDGRGAETALTRAVLKHFGVAEVPDLIPLLYGDEGVHPRSLVAPLGRCVVELAREDAAAGAIVRRACGEFWECVVSCFRRSAFSGSSVPVVLAGGVFSDFGLFRGELEQLRAGSGYEFRFVAPKMPPVGGAAIAPLELAPGAAEAFAEKFNETYGE</sequence>
<dbReference type="InterPro" id="IPR043129">
    <property type="entry name" value="ATPase_NBD"/>
</dbReference>
<feature type="domain" description="ATPase BadF/BadG/BcrA/BcrD type" evidence="1">
    <location>
        <begin position="6"/>
        <end position="270"/>
    </location>
</feature>
<organism evidence="2 3">
    <name type="scientific">Bhargavaea ullalensis</name>
    <dbReference type="NCBI Taxonomy" id="1265685"/>
    <lineage>
        <taxon>Bacteria</taxon>
        <taxon>Bacillati</taxon>
        <taxon>Bacillota</taxon>
        <taxon>Bacilli</taxon>
        <taxon>Bacillales</taxon>
        <taxon>Caryophanaceae</taxon>
        <taxon>Bhargavaea</taxon>
    </lineage>
</organism>
<proteinExistence type="predicted"/>
<dbReference type="EMBL" id="JBEPLW010000016">
    <property type="protein sequence ID" value="MET3576151.1"/>
    <property type="molecule type" value="Genomic_DNA"/>
</dbReference>
<gene>
    <name evidence="2" type="ORF">ABID49_002066</name>
</gene>
<keyword evidence="3" id="KW-1185">Reference proteome</keyword>
<evidence type="ECO:0000259" key="1">
    <source>
        <dbReference type="Pfam" id="PF01869"/>
    </source>
</evidence>
<evidence type="ECO:0000313" key="2">
    <source>
        <dbReference type="EMBL" id="MET3576151.1"/>
    </source>
</evidence>
<dbReference type="CDD" id="cd24007">
    <property type="entry name" value="ASKHA_NBD_eukNAGK-like"/>
    <property type="match status" value="1"/>
</dbReference>